<comment type="caution">
    <text evidence="2">The sequence shown here is derived from an EMBL/GenBank/DDBJ whole genome shotgun (WGS) entry which is preliminary data.</text>
</comment>
<dbReference type="Proteomes" id="UP000299290">
    <property type="component" value="Unassembled WGS sequence"/>
</dbReference>
<organism evidence="2 3">
    <name type="scientific">Streptomyces antimycoticus</name>
    <dbReference type="NCBI Taxonomy" id="68175"/>
    <lineage>
        <taxon>Bacteria</taxon>
        <taxon>Bacillati</taxon>
        <taxon>Actinomycetota</taxon>
        <taxon>Actinomycetes</taxon>
        <taxon>Kitasatosporales</taxon>
        <taxon>Streptomycetaceae</taxon>
        <taxon>Streptomyces</taxon>
        <taxon>Streptomyces violaceusniger group</taxon>
    </lineage>
</organism>
<proteinExistence type="predicted"/>
<feature type="region of interest" description="Disordered" evidence="1">
    <location>
        <begin position="1"/>
        <end position="24"/>
    </location>
</feature>
<name>A0A4D4JUE6_9ACTN</name>
<feature type="compositionally biased region" description="Polar residues" evidence="1">
    <location>
        <begin position="118"/>
        <end position="138"/>
    </location>
</feature>
<evidence type="ECO:0000313" key="3">
    <source>
        <dbReference type="Proteomes" id="UP000299290"/>
    </source>
</evidence>
<feature type="region of interest" description="Disordered" evidence="1">
    <location>
        <begin position="77"/>
        <end position="138"/>
    </location>
</feature>
<dbReference type="AlphaFoldDB" id="A0A4D4JUE6"/>
<gene>
    <name evidence="2" type="ORF">SANT12839_012530</name>
</gene>
<accession>A0A4D4JUE6</accession>
<evidence type="ECO:0000256" key="1">
    <source>
        <dbReference type="SAM" id="MobiDB-lite"/>
    </source>
</evidence>
<feature type="compositionally biased region" description="Low complexity" evidence="1">
    <location>
        <begin position="8"/>
        <end position="19"/>
    </location>
</feature>
<keyword evidence="3" id="KW-1185">Reference proteome</keyword>
<protein>
    <submittedName>
        <fullName evidence="2">Uncharacterized protein</fullName>
    </submittedName>
</protein>
<dbReference type="EMBL" id="BJHV01000001">
    <property type="protein sequence ID" value="GDY40371.1"/>
    <property type="molecule type" value="Genomic_DNA"/>
</dbReference>
<evidence type="ECO:0000313" key="2">
    <source>
        <dbReference type="EMBL" id="GDY40371.1"/>
    </source>
</evidence>
<feature type="compositionally biased region" description="Basic and acidic residues" evidence="1">
    <location>
        <begin position="82"/>
        <end position="95"/>
    </location>
</feature>
<reference evidence="2 3" key="1">
    <citation type="journal article" date="2020" name="Int. J. Syst. Evol. Microbiol.">
        <title>Reclassification of Streptomyces castelarensis and Streptomyces sporoclivatus as later heterotypic synonyms of Streptomyces antimycoticus.</title>
        <authorList>
            <person name="Komaki H."/>
            <person name="Tamura T."/>
        </authorList>
    </citation>
    <scope>NUCLEOTIDE SEQUENCE [LARGE SCALE GENOMIC DNA]</scope>
    <source>
        <strain evidence="2 3">NBRC 12839</strain>
    </source>
</reference>
<sequence length="138" mass="14260">MAALASVGSRGPTGSPRGPNTALSPVSVACTIGRQVSAARSAASEACCSGAQLPWKVEVEDWTTSIRAPSRARVRLMSGNADSKHTSGPIRREPGRFITTGSVPRWRSSPAALPTEVAQPSSGRAGTYSPKGTSRILS</sequence>